<sequence>MKKVVSFLWIVVLFASCKDEVITKPVGLIEKGKMMNVMYDVAVLEAIKYQNPSSLTANKINTTEYIYTKYKIDSLQYAQSNVYYAANYKEYKEMYDEVGKRIDKQKTVVDSIIKLEKKKTKIDSIKAAKKPILKIEDSIGPNHRELLPGKEGSRNALPMKKAN</sequence>
<dbReference type="Pfam" id="PF14129">
    <property type="entry name" value="DUF4296"/>
    <property type="match status" value="1"/>
</dbReference>
<evidence type="ECO:0000256" key="1">
    <source>
        <dbReference type="SAM" id="MobiDB-lite"/>
    </source>
</evidence>
<protein>
    <submittedName>
        <fullName evidence="3">DUF4296 domain-containing protein</fullName>
    </submittedName>
</protein>
<dbReference type="AlphaFoldDB" id="A0A923N1P6"/>
<evidence type="ECO:0000313" key="4">
    <source>
        <dbReference type="Proteomes" id="UP000641454"/>
    </source>
</evidence>
<proteinExistence type="predicted"/>
<dbReference type="InterPro" id="IPR025381">
    <property type="entry name" value="DUF4296"/>
</dbReference>
<dbReference type="RefSeq" id="WP_187019054.1">
    <property type="nucleotide sequence ID" value="NZ_JACRUK010000025.1"/>
</dbReference>
<evidence type="ECO:0000259" key="2">
    <source>
        <dbReference type="Pfam" id="PF14129"/>
    </source>
</evidence>
<dbReference type="Proteomes" id="UP000641454">
    <property type="component" value="Unassembled WGS sequence"/>
</dbReference>
<name>A0A923N1P6_9FLAO</name>
<feature type="domain" description="DUF4296" evidence="2">
    <location>
        <begin position="25"/>
        <end position="107"/>
    </location>
</feature>
<feature type="region of interest" description="Disordered" evidence="1">
    <location>
        <begin position="140"/>
        <end position="163"/>
    </location>
</feature>
<evidence type="ECO:0000313" key="3">
    <source>
        <dbReference type="EMBL" id="MBC5845014.1"/>
    </source>
</evidence>
<gene>
    <name evidence="3" type="ORF">H8R25_11245</name>
</gene>
<dbReference type="PROSITE" id="PS51257">
    <property type="entry name" value="PROKAR_LIPOPROTEIN"/>
    <property type="match status" value="1"/>
</dbReference>
<keyword evidence="4" id="KW-1185">Reference proteome</keyword>
<reference evidence="3 4" key="1">
    <citation type="submission" date="2020-08" db="EMBL/GenBank/DDBJ databases">
        <title>Description of novel Flavobacterium F-392 isolate.</title>
        <authorList>
            <person name="Saticioglu I.B."/>
            <person name="Duman M."/>
            <person name="Altun S."/>
        </authorList>
    </citation>
    <scope>NUCLEOTIDE SEQUENCE [LARGE SCALE GENOMIC DNA]</scope>
    <source>
        <strain evidence="3 4">F-392</strain>
    </source>
</reference>
<accession>A0A923N1P6</accession>
<dbReference type="EMBL" id="JACRUL010000026">
    <property type="protein sequence ID" value="MBC5845014.1"/>
    <property type="molecule type" value="Genomic_DNA"/>
</dbReference>
<organism evidence="3 4">
    <name type="scientific">Flavobacterium muglaense</name>
    <dbReference type="NCBI Taxonomy" id="2764716"/>
    <lineage>
        <taxon>Bacteria</taxon>
        <taxon>Pseudomonadati</taxon>
        <taxon>Bacteroidota</taxon>
        <taxon>Flavobacteriia</taxon>
        <taxon>Flavobacteriales</taxon>
        <taxon>Flavobacteriaceae</taxon>
        <taxon>Flavobacterium</taxon>
    </lineage>
</organism>
<feature type="compositionally biased region" description="Basic and acidic residues" evidence="1">
    <location>
        <begin position="140"/>
        <end position="153"/>
    </location>
</feature>
<comment type="caution">
    <text evidence="3">The sequence shown here is derived from an EMBL/GenBank/DDBJ whole genome shotgun (WGS) entry which is preliminary data.</text>
</comment>